<accession>A0A3E1Q7S0</accession>
<feature type="signal peptide" evidence="1">
    <location>
        <begin position="1"/>
        <end position="18"/>
    </location>
</feature>
<evidence type="ECO:0000313" key="3">
    <source>
        <dbReference type="Proteomes" id="UP000261082"/>
    </source>
</evidence>
<dbReference type="RefSeq" id="WP_117160124.1">
    <property type="nucleotide sequence ID" value="NZ_QVID01000002.1"/>
</dbReference>
<dbReference type="PANTHER" id="PTHR11102:SF160">
    <property type="entry name" value="ERAD-ASSOCIATED E3 UBIQUITIN-PROTEIN LIGASE COMPONENT HRD3"/>
    <property type="match status" value="1"/>
</dbReference>
<dbReference type="PANTHER" id="PTHR11102">
    <property type="entry name" value="SEL-1-LIKE PROTEIN"/>
    <property type="match status" value="1"/>
</dbReference>
<evidence type="ECO:0000256" key="1">
    <source>
        <dbReference type="SAM" id="SignalP"/>
    </source>
</evidence>
<dbReference type="OrthoDB" id="9813021at2"/>
<keyword evidence="3" id="KW-1185">Reference proteome</keyword>
<dbReference type="AlphaFoldDB" id="A0A3E1Q7S0"/>
<dbReference type="SMART" id="SM00671">
    <property type="entry name" value="SEL1"/>
    <property type="match status" value="2"/>
</dbReference>
<dbReference type="Proteomes" id="UP000261082">
    <property type="component" value="Unassembled WGS sequence"/>
</dbReference>
<dbReference type="EMBL" id="QVID01000002">
    <property type="protein sequence ID" value="RFN58176.1"/>
    <property type="molecule type" value="Genomic_DNA"/>
</dbReference>
<dbReference type="InterPro" id="IPR050767">
    <property type="entry name" value="Sel1_AlgK"/>
</dbReference>
<proteinExistence type="predicted"/>
<keyword evidence="1" id="KW-0732">Signal</keyword>
<organism evidence="2 3">
    <name type="scientific">Marixanthomonas ophiurae</name>
    <dbReference type="NCBI Taxonomy" id="387659"/>
    <lineage>
        <taxon>Bacteria</taxon>
        <taxon>Pseudomonadati</taxon>
        <taxon>Bacteroidota</taxon>
        <taxon>Flavobacteriia</taxon>
        <taxon>Flavobacteriales</taxon>
        <taxon>Flavobacteriaceae</taxon>
        <taxon>Marixanthomonas</taxon>
    </lineage>
</organism>
<dbReference type="InterPro" id="IPR006597">
    <property type="entry name" value="Sel1-like"/>
</dbReference>
<reference evidence="2 3" key="1">
    <citation type="journal article" date="2007" name="Int. J. Syst. Evol. Microbiol.">
        <title>Marixanthomonas ophiurae gen. nov., sp. nov., a marine bacterium of the family Flavobacteriaceae isolated from a deep-sea brittle star.</title>
        <authorList>
            <person name="Romanenko L.A."/>
            <person name="Uchino M."/>
            <person name="Frolova G.M."/>
            <person name="Mikhailov V.V."/>
        </authorList>
    </citation>
    <scope>NUCLEOTIDE SEQUENCE [LARGE SCALE GENOMIC DNA]</scope>
    <source>
        <strain evidence="2 3">KMM 3046</strain>
    </source>
</reference>
<dbReference type="SUPFAM" id="SSF81901">
    <property type="entry name" value="HCP-like"/>
    <property type="match status" value="1"/>
</dbReference>
<evidence type="ECO:0000313" key="2">
    <source>
        <dbReference type="EMBL" id="RFN58176.1"/>
    </source>
</evidence>
<dbReference type="Gene3D" id="1.25.40.10">
    <property type="entry name" value="Tetratricopeptide repeat domain"/>
    <property type="match status" value="1"/>
</dbReference>
<gene>
    <name evidence="2" type="ORF">DZ858_13160</name>
</gene>
<comment type="caution">
    <text evidence="2">The sequence shown here is derived from an EMBL/GenBank/DDBJ whole genome shotgun (WGS) entry which is preliminary data.</text>
</comment>
<sequence>MKIAILLFGIFINASLFAQDTGEMIWDYRNMIGIPAPTSSDDWTFVSEEDDSLNFLKFKLNNTLNCEAHLTFSVWSSFGSPDTKEEIINAVEKNYKNYTKTSKEDIVINDVKGISQRGTFESYNEGDKMASVISVVGSKNKPIYITLKISNNETCYKTVYESYKEFLKGVTIIGSADELKELKSKVEEKDLRYYNRIDAENLILLAEKDEDWALKKGIGLSIYHLYDKHDNKEAAKKWLTKQADYGTADAQFWLGMEYGDWKGYSNSNYRTLQLPVNMDLHKSYLEKAYINDNKRASGLLIRTYEKEKDYKNLIKWLKLDVLQGETGARRSNYELYKIYFEGEKAPKDYNKANSYLRKAVKVGDENANFLYGVKLYEGKEGIDQNKIKGLDYLKKASNWGVCSAYEYLVSKGIYVEDKGDCDENN</sequence>
<protein>
    <submittedName>
        <fullName evidence="2">Sel1 repeat family protein</fullName>
    </submittedName>
</protein>
<feature type="chain" id="PRO_5017830145" evidence="1">
    <location>
        <begin position="19"/>
        <end position="425"/>
    </location>
</feature>
<name>A0A3E1Q7S0_9FLAO</name>
<dbReference type="InterPro" id="IPR011990">
    <property type="entry name" value="TPR-like_helical_dom_sf"/>
</dbReference>